<gene>
    <name evidence="1" type="ORF">LCGC14_0223770</name>
</gene>
<comment type="caution">
    <text evidence="1">The sequence shown here is derived from an EMBL/GenBank/DDBJ whole genome shotgun (WGS) entry which is preliminary data.</text>
</comment>
<dbReference type="AlphaFoldDB" id="A0A0F9UGM3"/>
<dbReference type="EMBL" id="LAZR01000107">
    <property type="protein sequence ID" value="KKN90794.1"/>
    <property type="molecule type" value="Genomic_DNA"/>
</dbReference>
<name>A0A0F9UGM3_9ZZZZ</name>
<protein>
    <submittedName>
        <fullName evidence="1">Uncharacterized protein</fullName>
    </submittedName>
</protein>
<accession>A0A0F9UGM3</accession>
<evidence type="ECO:0000313" key="1">
    <source>
        <dbReference type="EMBL" id="KKN90794.1"/>
    </source>
</evidence>
<proteinExistence type="predicted"/>
<sequence>MTRKVRNLTQVIQMAEDADGKIKFGGQFPMDISARVAAWTEAEGLEVVGDGVANGTTVVSLSIATLTKFACMSISGSTNISAVIAIASGTLASHTDIYHIDLQNAGGFVAVTENTPIFVYNNSTAAAVTLLMLVPQTAMGAATNNDANHYFNGYMGGILI</sequence>
<organism evidence="1">
    <name type="scientific">marine sediment metagenome</name>
    <dbReference type="NCBI Taxonomy" id="412755"/>
    <lineage>
        <taxon>unclassified sequences</taxon>
        <taxon>metagenomes</taxon>
        <taxon>ecological metagenomes</taxon>
    </lineage>
</organism>
<reference evidence="1" key="1">
    <citation type="journal article" date="2015" name="Nature">
        <title>Complex archaea that bridge the gap between prokaryotes and eukaryotes.</title>
        <authorList>
            <person name="Spang A."/>
            <person name="Saw J.H."/>
            <person name="Jorgensen S.L."/>
            <person name="Zaremba-Niedzwiedzka K."/>
            <person name="Martijn J."/>
            <person name="Lind A.E."/>
            <person name="van Eijk R."/>
            <person name="Schleper C."/>
            <person name="Guy L."/>
            <person name="Ettema T.J."/>
        </authorList>
    </citation>
    <scope>NUCLEOTIDE SEQUENCE</scope>
</reference>